<organism evidence="5 6">
    <name type="scientific">Daucus carota subsp. sativus</name>
    <name type="common">Carrot</name>
    <dbReference type="NCBI Taxonomy" id="79200"/>
    <lineage>
        <taxon>Eukaryota</taxon>
        <taxon>Viridiplantae</taxon>
        <taxon>Streptophyta</taxon>
        <taxon>Embryophyta</taxon>
        <taxon>Tracheophyta</taxon>
        <taxon>Spermatophyta</taxon>
        <taxon>Magnoliopsida</taxon>
        <taxon>eudicotyledons</taxon>
        <taxon>Gunneridae</taxon>
        <taxon>Pentapetalae</taxon>
        <taxon>asterids</taxon>
        <taxon>campanulids</taxon>
        <taxon>Apiales</taxon>
        <taxon>Apiaceae</taxon>
        <taxon>Apioideae</taxon>
        <taxon>Scandiceae</taxon>
        <taxon>Daucinae</taxon>
        <taxon>Daucus</taxon>
        <taxon>Daucus sect. Daucus</taxon>
    </lineage>
</organism>
<dbReference type="PRINTS" id="PR00382">
    <property type="entry name" value="LIPIDTRNSFER"/>
</dbReference>
<dbReference type="InterPro" id="IPR000528">
    <property type="entry name" value="Plant_nsLTP"/>
</dbReference>
<keyword evidence="2 4" id="KW-0813">Transport</keyword>
<evidence type="ECO:0000256" key="2">
    <source>
        <dbReference type="ARBA" id="ARBA00022448"/>
    </source>
</evidence>
<dbReference type="SUPFAM" id="SSF47699">
    <property type="entry name" value="Bifunctional inhibitor/lipid-transfer protein/seed storage 2S albumin"/>
    <property type="match status" value="1"/>
</dbReference>
<evidence type="ECO:0000313" key="6">
    <source>
        <dbReference type="Proteomes" id="UP000077755"/>
    </source>
</evidence>
<reference evidence="5" key="1">
    <citation type="journal article" date="2016" name="Nat. Genet.">
        <title>A high-quality carrot genome assembly provides new insights into carotenoid accumulation and asterid genome evolution.</title>
        <authorList>
            <person name="Iorizzo M."/>
            <person name="Ellison S."/>
            <person name="Senalik D."/>
            <person name="Zeng P."/>
            <person name="Satapoomin P."/>
            <person name="Huang J."/>
            <person name="Bowman M."/>
            <person name="Iovene M."/>
            <person name="Sanseverino W."/>
            <person name="Cavagnaro P."/>
            <person name="Yildiz M."/>
            <person name="Macko-Podgorni A."/>
            <person name="Moranska E."/>
            <person name="Grzebelus E."/>
            <person name="Grzebelus D."/>
            <person name="Ashrafi H."/>
            <person name="Zheng Z."/>
            <person name="Cheng S."/>
            <person name="Spooner D."/>
            <person name="Van Deynze A."/>
            <person name="Simon P."/>
        </authorList>
    </citation>
    <scope>NUCLEOTIDE SEQUENCE</scope>
    <source>
        <tissue evidence="5">Leaf</tissue>
    </source>
</reference>
<dbReference type="SMART" id="SM00499">
    <property type="entry name" value="AAI"/>
    <property type="match status" value="1"/>
</dbReference>
<dbReference type="Gramene" id="KZM99425">
    <property type="protein sequence ID" value="KZM99425"/>
    <property type="gene ID" value="DCAR_013213"/>
</dbReference>
<proteinExistence type="inferred from homology"/>
<reference evidence="5" key="2">
    <citation type="submission" date="2022-03" db="EMBL/GenBank/DDBJ databases">
        <title>Draft title - Genomic analysis of global carrot germplasm unveils the trajectory of domestication and the origin of high carotenoid orange carrot.</title>
        <authorList>
            <person name="Iorizzo M."/>
            <person name="Ellison S."/>
            <person name="Senalik D."/>
            <person name="Macko-Podgorni A."/>
            <person name="Grzebelus D."/>
            <person name="Bostan H."/>
            <person name="Rolling W."/>
            <person name="Curaba J."/>
            <person name="Simon P."/>
        </authorList>
    </citation>
    <scope>NUCLEOTIDE SEQUENCE</scope>
    <source>
        <tissue evidence="5">Leaf</tissue>
    </source>
</reference>
<accession>A0A165YZC1</accession>
<dbReference type="GO" id="GO:0008289">
    <property type="term" value="F:lipid binding"/>
    <property type="evidence" value="ECO:0007669"/>
    <property type="project" value="UniProtKB-KW"/>
</dbReference>
<gene>
    <name evidence="5" type="ORF">DCAR_0417860</name>
</gene>
<dbReference type="Proteomes" id="UP000077755">
    <property type="component" value="Chromosome 4"/>
</dbReference>
<dbReference type="InterPro" id="IPR036312">
    <property type="entry name" value="Bifun_inhib/LTP/seed_sf"/>
</dbReference>
<evidence type="ECO:0000256" key="3">
    <source>
        <dbReference type="ARBA" id="ARBA00023121"/>
    </source>
</evidence>
<keyword evidence="3 4" id="KW-0446">Lipid-binding</keyword>
<dbReference type="OMA" id="MILVIKS"/>
<dbReference type="GO" id="GO:0006869">
    <property type="term" value="P:lipid transport"/>
    <property type="evidence" value="ECO:0007669"/>
    <property type="project" value="InterPro"/>
</dbReference>
<dbReference type="CDD" id="cd01960">
    <property type="entry name" value="nsLTP1"/>
    <property type="match status" value="1"/>
</dbReference>
<keyword evidence="6" id="KW-1185">Reference proteome</keyword>
<dbReference type="Gene3D" id="1.10.110.10">
    <property type="entry name" value="Plant lipid-transfer and hydrophobic proteins"/>
    <property type="match status" value="1"/>
</dbReference>
<dbReference type="Pfam" id="PF00234">
    <property type="entry name" value="Tryp_alpha_amyl"/>
    <property type="match status" value="1"/>
</dbReference>
<sequence length="109" mass="11552">MSKYLVIILAISALIVNPVCSISCQDAITKILPCEFYLLGIGSPSAPCCQAVAQLSQLASSKPELKSLCVCLKQAAQTFHVIADKAKQLPGLCHVTTPVPIDPNINCDL</sequence>
<comment type="similarity">
    <text evidence="1 4">Belongs to the plant LTP family.</text>
</comment>
<protein>
    <recommendedName>
        <fullName evidence="4">Non-specific lipid-transfer protein</fullName>
    </recommendedName>
</protein>
<comment type="function">
    <text evidence="4">Plant non-specific lipid-transfer proteins transfer phospholipids as well as galactolipids across membranes. May play a role in wax or cutin deposition in the cell walls of expanding epidermal cells and certain secretory tissues.</text>
</comment>
<dbReference type="PANTHER" id="PTHR33076">
    <property type="entry name" value="NON-SPECIFIC LIPID-TRANSFER PROTEIN 2-RELATED"/>
    <property type="match status" value="1"/>
</dbReference>
<evidence type="ECO:0000256" key="4">
    <source>
        <dbReference type="RuleBase" id="RU000628"/>
    </source>
</evidence>
<name>A0A165YZC1_DAUCS</name>
<dbReference type="EMBL" id="CP093346">
    <property type="protein sequence ID" value="WOG98517.1"/>
    <property type="molecule type" value="Genomic_DNA"/>
</dbReference>
<evidence type="ECO:0000313" key="5">
    <source>
        <dbReference type="EMBL" id="WOG98517.1"/>
    </source>
</evidence>
<dbReference type="InterPro" id="IPR016140">
    <property type="entry name" value="Bifunc_inhib/LTP/seed_store"/>
</dbReference>
<dbReference type="AlphaFoldDB" id="A0A165YZC1"/>
<evidence type="ECO:0000256" key="1">
    <source>
        <dbReference type="ARBA" id="ARBA00009748"/>
    </source>
</evidence>